<dbReference type="InterPro" id="IPR011013">
    <property type="entry name" value="Gal_mutarotase_sf_dom"/>
</dbReference>
<dbReference type="SMART" id="SM01068">
    <property type="entry name" value="CBM_X"/>
    <property type="match status" value="1"/>
</dbReference>
<sequence length="89" mass="9633">MIQASELLLQERTPRDVAVVRPWSAQVRAADRVLDLEPAATRTFTSARQATPATHLLSNGRYATMLTAAGSGSSHLRRFRLLCVPAGCA</sequence>
<evidence type="ECO:0000259" key="1">
    <source>
        <dbReference type="Pfam" id="PF06165"/>
    </source>
</evidence>
<dbReference type="Gene3D" id="2.70.98.40">
    <property type="entry name" value="Glycoside hydrolase, family 65, N-terminal domain"/>
    <property type="match status" value="1"/>
</dbReference>
<organism evidence="2 3">
    <name type="scientific">Xanthobacter oligotrophicus</name>
    <dbReference type="NCBI Taxonomy" id="2607286"/>
    <lineage>
        <taxon>Bacteria</taxon>
        <taxon>Pseudomonadati</taxon>
        <taxon>Pseudomonadota</taxon>
        <taxon>Alphaproteobacteria</taxon>
        <taxon>Hyphomicrobiales</taxon>
        <taxon>Xanthobacteraceae</taxon>
        <taxon>Xanthobacter</taxon>
    </lineage>
</organism>
<feature type="domain" description="Glycosyl hydrolase 94 supersandwich" evidence="1">
    <location>
        <begin position="41"/>
        <end position="79"/>
    </location>
</feature>
<accession>A0ABW6ZVU9</accession>
<proteinExistence type="predicted"/>
<dbReference type="Pfam" id="PF06165">
    <property type="entry name" value="GH94_b-supersand"/>
    <property type="match status" value="1"/>
</dbReference>
<protein>
    <recommendedName>
        <fullName evidence="1">Glycosyl hydrolase 94 supersandwich domain-containing protein</fullName>
    </recommendedName>
</protein>
<reference evidence="2 3" key="1">
    <citation type="submission" date="2024-02" db="EMBL/GenBank/DDBJ databases">
        <title>Expansion and revision of Xanthobacter and proposal of Roseixanthobacter gen. nov.</title>
        <authorList>
            <person name="Soltysiak M.P.M."/>
            <person name="Jalihal A."/>
            <person name="Ory A."/>
            <person name="Chrisophersen C."/>
            <person name="Lee A.D."/>
            <person name="Boulton J."/>
            <person name="Springer M."/>
        </authorList>
    </citation>
    <scope>NUCLEOTIDE SEQUENCE [LARGE SCALE GENOMIC DNA]</scope>
    <source>
        <strain evidence="2 3">23A</strain>
    </source>
</reference>
<dbReference type="SUPFAM" id="SSF74650">
    <property type="entry name" value="Galactose mutarotase-like"/>
    <property type="match status" value="1"/>
</dbReference>
<keyword evidence="3" id="KW-1185">Reference proteome</keyword>
<evidence type="ECO:0000313" key="2">
    <source>
        <dbReference type="EMBL" id="MFG1372728.1"/>
    </source>
</evidence>
<dbReference type="Proteomes" id="UP001604002">
    <property type="component" value="Unassembled WGS sequence"/>
</dbReference>
<name>A0ABW6ZVU9_9HYPH</name>
<evidence type="ECO:0000313" key="3">
    <source>
        <dbReference type="Proteomes" id="UP001604002"/>
    </source>
</evidence>
<dbReference type="InterPro" id="IPR037018">
    <property type="entry name" value="GH65_N"/>
</dbReference>
<comment type="caution">
    <text evidence="2">The sequence shown here is derived from an EMBL/GenBank/DDBJ whole genome shotgun (WGS) entry which is preliminary data.</text>
</comment>
<gene>
    <name evidence="2" type="ORF">V5F32_11175</name>
</gene>
<dbReference type="EMBL" id="JBAFVH010000005">
    <property type="protein sequence ID" value="MFG1372728.1"/>
    <property type="molecule type" value="Genomic_DNA"/>
</dbReference>
<dbReference type="RefSeq" id="WP_393992576.1">
    <property type="nucleotide sequence ID" value="NZ_JBAFVH010000005.1"/>
</dbReference>
<dbReference type="InterPro" id="IPR010383">
    <property type="entry name" value="Glyco_hydrolase_94_b-supersand"/>
</dbReference>